<feature type="compositionally biased region" description="Polar residues" evidence="5">
    <location>
        <begin position="722"/>
        <end position="734"/>
    </location>
</feature>
<dbReference type="InterPro" id="IPR000504">
    <property type="entry name" value="RRM_dom"/>
</dbReference>
<dbReference type="PANTHER" id="PTHR23189">
    <property type="entry name" value="RNA RECOGNITION MOTIF-CONTAINING"/>
    <property type="match status" value="1"/>
</dbReference>
<dbReference type="EMBL" id="JAUIZM010000011">
    <property type="protein sequence ID" value="KAK1356329.1"/>
    <property type="molecule type" value="Genomic_DNA"/>
</dbReference>
<dbReference type="SMART" id="SM00360">
    <property type="entry name" value="RRM"/>
    <property type="match status" value="3"/>
</dbReference>
<dbReference type="CDD" id="cd00590">
    <property type="entry name" value="RRM_SF"/>
    <property type="match status" value="2"/>
</dbReference>
<reference evidence="7" key="1">
    <citation type="submission" date="2023-02" db="EMBL/GenBank/DDBJ databases">
        <title>Genome of toxic invasive species Heracleum sosnowskyi carries increased number of genes despite the absence of recent whole-genome duplications.</title>
        <authorList>
            <person name="Schelkunov M."/>
            <person name="Shtratnikova V."/>
            <person name="Makarenko M."/>
            <person name="Klepikova A."/>
            <person name="Omelchenko D."/>
            <person name="Novikova G."/>
            <person name="Obukhova E."/>
            <person name="Bogdanov V."/>
            <person name="Penin A."/>
            <person name="Logacheva M."/>
        </authorList>
    </citation>
    <scope>NUCLEOTIDE SEQUENCE</scope>
    <source>
        <strain evidence="7">Hsosn_3</strain>
        <tissue evidence="7">Leaf</tissue>
    </source>
</reference>
<proteinExistence type="predicted"/>
<protein>
    <submittedName>
        <fullName evidence="7">Flowering time control protein FPA</fullName>
    </submittedName>
</protein>
<comment type="caution">
    <text evidence="7">The sequence shown here is derived from an EMBL/GenBank/DDBJ whole genome shotgun (WGS) entry which is preliminary data.</text>
</comment>
<dbReference type="GO" id="GO:0003723">
    <property type="term" value="F:RNA binding"/>
    <property type="evidence" value="ECO:0007669"/>
    <property type="project" value="UniProtKB-UniRule"/>
</dbReference>
<feature type="domain" description="RRM" evidence="6">
    <location>
        <begin position="217"/>
        <end position="290"/>
    </location>
</feature>
<dbReference type="SUPFAM" id="SSF54928">
    <property type="entry name" value="RNA-binding domain, RBD"/>
    <property type="match status" value="2"/>
</dbReference>
<dbReference type="InterPro" id="IPR035979">
    <property type="entry name" value="RBD_domain_sf"/>
</dbReference>
<evidence type="ECO:0000313" key="8">
    <source>
        <dbReference type="Proteomes" id="UP001237642"/>
    </source>
</evidence>
<feature type="region of interest" description="Disordered" evidence="5">
    <location>
        <begin position="418"/>
        <end position="440"/>
    </location>
</feature>
<dbReference type="Pfam" id="PF07744">
    <property type="entry name" value="SPOC"/>
    <property type="match status" value="1"/>
</dbReference>
<evidence type="ECO:0000256" key="2">
    <source>
        <dbReference type="ARBA" id="ARBA00022884"/>
    </source>
</evidence>
<dbReference type="InterPro" id="IPR012921">
    <property type="entry name" value="SPOC_C"/>
</dbReference>
<feature type="region of interest" description="Disordered" evidence="5">
    <location>
        <begin position="722"/>
        <end position="745"/>
    </location>
</feature>
<dbReference type="PROSITE" id="PS50102">
    <property type="entry name" value="RRM"/>
    <property type="match status" value="3"/>
</dbReference>
<dbReference type="AlphaFoldDB" id="A0AAD8M1I9"/>
<feature type="domain" description="RRM" evidence="6">
    <location>
        <begin position="80"/>
        <end position="152"/>
    </location>
</feature>
<reference evidence="7" key="2">
    <citation type="submission" date="2023-05" db="EMBL/GenBank/DDBJ databases">
        <authorList>
            <person name="Schelkunov M.I."/>
        </authorList>
    </citation>
    <scope>NUCLEOTIDE SEQUENCE</scope>
    <source>
        <strain evidence="7">Hsosn_3</strain>
        <tissue evidence="7">Leaf</tissue>
    </source>
</reference>
<keyword evidence="2 4" id="KW-0694">RNA-binding</keyword>
<feature type="region of interest" description="Disordered" evidence="5">
    <location>
        <begin position="328"/>
        <end position="350"/>
    </location>
</feature>
<keyword evidence="8" id="KW-1185">Reference proteome</keyword>
<dbReference type="CDD" id="cd21546">
    <property type="entry name" value="SPOC_FPA-like"/>
    <property type="match status" value="1"/>
</dbReference>
<dbReference type="GO" id="GO:0005634">
    <property type="term" value="C:nucleus"/>
    <property type="evidence" value="ECO:0007669"/>
    <property type="project" value="UniProtKB-SubCell"/>
</dbReference>
<dbReference type="Proteomes" id="UP001237642">
    <property type="component" value="Unassembled WGS sequence"/>
</dbReference>
<evidence type="ECO:0000313" key="7">
    <source>
        <dbReference type="EMBL" id="KAK1356329.1"/>
    </source>
</evidence>
<dbReference type="Pfam" id="PF00076">
    <property type="entry name" value="RRM_1"/>
    <property type="match status" value="2"/>
</dbReference>
<evidence type="ECO:0000259" key="6">
    <source>
        <dbReference type="PROSITE" id="PS50102"/>
    </source>
</evidence>
<gene>
    <name evidence="7" type="ORF">POM88_049585</name>
</gene>
<feature type="domain" description="RRM" evidence="6">
    <location>
        <begin position="3"/>
        <end position="75"/>
    </location>
</feature>
<evidence type="ECO:0000256" key="3">
    <source>
        <dbReference type="ARBA" id="ARBA00023242"/>
    </source>
</evidence>
<organism evidence="7 8">
    <name type="scientific">Heracleum sosnowskyi</name>
    <dbReference type="NCBI Taxonomy" id="360622"/>
    <lineage>
        <taxon>Eukaryota</taxon>
        <taxon>Viridiplantae</taxon>
        <taxon>Streptophyta</taxon>
        <taxon>Embryophyta</taxon>
        <taxon>Tracheophyta</taxon>
        <taxon>Spermatophyta</taxon>
        <taxon>Magnoliopsida</taxon>
        <taxon>eudicotyledons</taxon>
        <taxon>Gunneridae</taxon>
        <taxon>Pentapetalae</taxon>
        <taxon>asterids</taxon>
        <taxon>campanulids</taxon>
        <taxon>Apiales</taxon>
        <taxon>Apiaceae</taxon>
        <taxon>Apioideae</taxon>
        <taxon>apioid superclade</taxon>
        <taxon>Tordylieae</taxon>
        <taxon>Tordyliinae</taxon>
        <taxon>Heracleum</taxon>
    </lineage>
</organism>
<evidence type="ECO:0000256" key="5">
    <source>
        <dbReference type="SAM" id="MobiDB-lite"/>
    </source>
</evidence>
<name>A0AAD8M1I9_9APIA</name>
<evidence type="ECO:0000256" key="4">
    <source>
        <dbReference type="PROSITE-ProRule" id="PRU00176"/>
    </source>
</evidence>
<dbReference type="Gene3D" id="3.30.70.330">
    <property type="match status" value="3"/>
</dbReference>
<keyword evidence="3" id="KW-0539">Nucleus</keyword>
<evidence type="ECO:0000256" key="1">
    <source>
        <dbReference type="ARBA" id="ARBA00004123"/>
    </source>
</evidence>
<comment type="subcellular location">
    <subcellularLocation>
        <location evidence="1">Nucleus</location>
    </subcellularLocation>
</comment>
<sequence>MNSSLWVGNLSGDVTEADLTNLFGKYGAIVKITLYSSKYFAFIHFKLPQDAKSAKDSLNSTLLRASPLKIDFAKPAKPCKSLWVGGISPSVTKEELEEQFRRFGNIQEFKFLRERNTAYVDYFVIDDATEALKNLNGLEVGGNMIRVDYLRSQASRKEQPDFRDARDTQFLNRSTGASNSSWIPQHALRNISEAYASTRPQHIQSPVGPKGDGQPSKVLWVSYPPSFPMDKQMLHNAMILFGEIEGITLFPSGNYSLVEFRSVEEAKLAKEGLEGRLFSDPRILILYSNSEAVPSNGQSSFYPEVKGPRTDVLSNDVQGYSQVVPSSIAGNVPPHGVSGPDISRRPSVPLGSLEPLQQWPDFSLTKHHKLQDSNTNLLVGVSNRKRLSPSPGVLSSPSQAFQPSIRPVSSTWDVYDASRSQRESKRSRVGGLSALSDPSSETMDDHYLGLNQFHGHGQQVGAIRGAAVTIPSMNRSSPFESRVSTGVTVQSHSEHDCIWRGVIAKGGQHVCRARCVPLEKEFEFEIPEVVNCSARTGLDMLAKHYGDAVGFNIIFFLPDSVEDFAPYTEFLRYLGAKNRAGVAKFDDGTTLFLVPPSDFLKNTLNIAGPERLYGVVLKFQSHVLGSTAEHTTSQQNYIDRPMLPSQIENKVMPQEERFMQTDYNRSVHENTFSKSVASSTNFIPGEGVPATSTSLSHAGVTLTPELIATLASLLPAKGNTLASQPLSGSSNPGPIQTPVATDRRHPHGWDYEQTKISEQSGHPINQAGYQYNTQGQFPLDHHYLLGQNAPSYAAQGVAANNQIEDATFNMRHGDVSTRQITNFVSHPHGGQYLVQPQTNRQCQVETSQETRHGYAQGIDASVTYSASPLLPITNSVTLSHQVSNFTASKNHIGNPMDGTKFGLDSQKQIRPLQSHPGAVQETLDEETDKNERYRSTLQFAANLLLQIQQNPGSEAGQGPGNN</sequence>
<accession>A0AAD8M1I9</accession>
<dbReference type="InterPro" id="IPR012677">
    <property type="entry name" value="Nucleotide-bd_a/b_plait_sf"/>
</dbReference>